<feature type="region of interest" description="Disordered" evidence="2">
    <location>
        <begin position="396"/>
        <end position="636"/>
    </location>
</feature>
<gene>
    <name evidence="3" type="ORF">OKIOD_LOCUS5435</name>
</gene>
<organism evidence="3 4">
    <name type="scientific">Oikopleura dioica</name>
    <name type="common">Tunicate</name>
    <dbReference type="NCBI Taxonomy" id="34765"/>
    <lineage>
        <taxon>Eukaryota</taxon>
        <taxon>Metazoa</taxon>
        <taxon>Chordata</taxon>
        <taxon>Tunicata</taxon>
        <taxon>Appendicularia</taxon>
        <taxon>Copelata</taxon>
        <taxon>Oikopleuridae</taxon>
        <taxon>Oikopleura</taxon>
    </lineage>
</organism>
<proteinExistence type="predicted"/>
<dbReference type="Proteomes" id="UP001158576">
    <property type="component" value="Chromosome XSR"/>
</dbReference>
<name>A0ABN7SCZ0_OIKDI</name>
<dbReference type="InterPro" id="IPR046426">
    <property type="entry name" value="DAXX_histone-bd_sf"/>
</dbReference>
<feature type="compositionally biased region" description="Basic and acidic residues" evidence="2">
    <location>
        <begin position="999"/>
        <end position="1013"/>
    </location>
</feature>
<feature type="compositionally biased region" description="Low complexity" evidence="2">
    <location>
        <begin position="709"/>
        <end position="718"/>
    </location>
</feature>
<feature type="coiled-coil region" evidence="1">
    <location>
        <begin position="163"/>
        <end position="190"/>
    </location>
</feature>
<feature type="compositionally biased region" description="Low complexity" evidence="2">
    <location>
        <begin position="482"/>
        <end position="500"/>
    </location>
</feature>
<sequence length="1021" mass="116814">MDSSSQKESQKKSDSSQKKKKKKPKKERVINQYYQLNRGHYEKFLKSKGWVDPNLASVAETTTLLKNFFKKLSELSKQHDFEENAERTQSILHKKYEQTSKRFKKSMECVKIVNKALCEVTAENWISLAKEMEEMFNARKEQVCEETTKLAEKHESWKIEDLYDRLYDQLDAIHKKIKDLEKKEEALSDEEAWGNKSNYLRQCEYKKQAVKIYSRIQKLNHETCSLNRARGKLKTLSVLVQAHKKIKLEKIQLLNNPEFKNLQQVLEAFINSEEDLPDIDDYKDLINRWRDKHLKREPENKSIQKLTGKALIAVASQVLREATEKWSKRRKKDFAEDFLTEVSQPKDQELEKKLNENKKRCRYMDKPVKSVNELLNEFMVKQEAQDIGFDEIDLEDNEEDEEDQESKSSVSSNEFGHLIAECESEVEFDKDDELFDENKPSTSALPPGIPKPDTPMEESSDEWSGPEDDGKEAVPEEESSDEWSSPENNENSSNNEKNTSLQLPSTSASNGFLIKAEPVARNERSSQENNKNNSSAGLQQGPKSGIKEEFGYQKQQLASTPHENLVVKEEHVHVKKKRRVQLVSRPLSDSEKSSDEEIKEVKSSTAKKSRDPSILDELEGSSDDTPLDSLFGEEEKEKVMSKAEKLTAEYKAQKAIHETTKAEYEAQVAAYEARKKEREAMKKEREAKKARKAARLANPSILDCLETQSSSECPPSSSTADEMMPSTSRALKPSEDIPKNISKEIIKLVLLGEKFKETKKKKQQPIDPIVIDSDSDDGYKAEPEASPQKKKITAKPSKEKKQKKGDDNCQILITSSDEDEPPPLEASTNKAKRARALDSPKTFEANIAKKKKVVSPPRPVITPPPEEVMDHLLGKPESQERPTEEVEDEFSRMAVQNESIRVIQGNARESKTDRFVQREPPRFSPENAFRQPPLTSKNVFSNSPQKLRNSVIMVNSRVARLSISPTEGTEFKQPRKARVTSKRPASPPQREPPARRPVAKSESKKRNEKKEYEVISLLDSD</sequence>
<reference evidence="3 4" key="1">
    <citation type="submission" date="2021-04" db="EMBL/GenBank/DDBJ databases">
        <authorList>
            <person name="Bliznina A."/>
        </authorList>
    </citation>
    <scope>NUCLEOTIDE SEQUENCE [LARGE SCALE GENOMIC DNA]</scope>
</reference>
<feature type="compositionally biased region" description="Pro residues" evidence="2">
    <location>
        <begin position="856"/>
        <end position="866"/>
    </location>
</feature>
<feature type="compositionally biased region" description="Basic and acidic residues" evidence="2">
    <location>
        <begin position="8"/>
        <end position="17"/>
    </location>
</feature>
<keyword evidence="4" id="KW-1185">Reference proteome</keyword>
<feature type="compositionally biased region" description="Acidic residues" evidence="2">
    <location>
        <begin position="455"/>
        <end position="481"/>
    </location>
</feature>
<feature type="compositionally biased region" description="Basic and acidic residues" evidence="2">
    <location>
        <begin position="796"/>
        <end position="807"/>
    </location>
</feature>
<accession>A0ABN7SCZ0</accession>
<feature type="region of interest" description="Disordered" evidence="2">
    <location>
        <begin position="961"/>
        <end position="1021"/>
    </location>
</feature>
<evidence type="ECO:0000256" key="2">
    <source>
        <dbReference type="SAM" id="MobiDB-lite"/>
    </source>
</evidence>
<feature type="compositionally biased region" description="Polar residues" evidence="2">
    <location>
        <begin position="553"/>
        <end position="562"/>
    </location>
</feature>
<feature type="region of interest" description="Disordered" evidence="2">
    <location>
        <begin position="1"/>
        <end position="29"/>
    </location>
</feature>
<dbReference type="EMBL" id="OU015569">
    <property type="protein sequence ID" value="CAG5094801.1"/>
    <property type="molecule type" value="Genomic_DNA"/>
</dbReference>
<feature type="compositionally biased region" description="Acidic residues" evidence="2">
    <location>
        <begin position="422"/>
        <end position="435"/>
    </location>
</feature>
<evidence type="ECO:0000256" key="1">
    <source>
        <dbReference type="SAM" id="Coils"/>
    </source>
</evidence>
<feature type="compositionally biased region" description="Basic and acidic residues" evidence="2">
    <location>
        <begin position="908"/>
        <end position="921"/>
    </location>
</feature>
<feature type="compositionally biased region" description="Basic and acidic residues" evidence="2">
    <location>
        <begin position="588"/>
        <end position="613"/>
    </location>
</feature>
<keyword evidence="1" id="KW-0175">Coiled coil</keyword>
<feature type="region of interest" description="Disordered" evidence="2">
    <location>
        <begin position="757"/>
        <end position="948"/>
    </location>
</feature>
<feature type="compositionally biased region" description="Polar residues" evidence="2">
    <location>
        <begin position="501"/>
        <end position="510"/>
    </location>
</feature>
<evidence type="ECO:0000313" key="3">
    <source>
        <dbReference type="EMBL" id="CAG5094801.1"/>
    </source>
</evidence>
<feature type="coiled-coil region" evidence="1">
    <location>
        <begin position="654"/>
        <end position="693"/>
    </location>
</feature>
<feature type="compositionally biased region" description="Basic and acidic residues" evidence="2">
    <location>
        <begin position="868"/>
        <end position="884"/>
    </location>
</feature>
<feature type="compositionally biased region" description="Polar residues" evidence="2">
    <location>
        <begin position="933"/>
        <end position="948"/>
    </location>
</feature>
<feature type="compositionally biased region" description="Acidic residues" evidence="2">
    <location>
        <begin position="614"/>
        <end position="632"/>
    </location>
</feature>
<feature type="region of interest" description="Disordered" evidence="2">
    <location>
        <begin position="700"/>
        <end position="738"/>
    </location>
</feature>
<evidence type="ECO:0000313" key="4">
    <source>
        <dbReference type="Proteomes" id="UP001158576"/>
    </source>
</evidence>
<protein>
    <submittedName>
        <fullName evidence="3">Oidioi.mRNA.OKI2018_I69.XSR.g13877.t1.cds</fullName>
    </submittedName>
</protein>
<dbReference type="Gene3D" id="1.20.58.2170">
    <property type="match status" value="1"/>
</dbReference>
<feature type="compositionally biased region" description="Polar residues" evidence="2">
    <location>
        <begin position="527"/>
        <end position="542"/>
    </location>
</feature>